<dbReference type="GO" id="GO:0016899">
    <property type="term" value="F:oxidoreductase activity, acting on the CH-OH group of donors, oxygen as acceptor"/>
    <property type="evidence" value="ECO:0007669"/>
    <property type="project" value="InterPro"/>
</dbReference>
<dbReference type="InterPro" id="IPR016166">
    <property type="entry name" value="FAD-bd_PCMH"/>
</dbReference>
<dbReference type="AlphaFoldDB" id="A0A433QBB0"/>
<feature type="domain" description="FAD-binding PCMH-type" evidence="1">
    <location>
        <begin position="30"/>
        <end position="189"/>
    </location>
</feature>
<dbReference type="PANTHER" id="PTHR43762">
    <property type="entry name" value="L-GULONOLACTONE OXIDASE"/>
    <property type="match status" value="1"/>
</dbReference>
<dbReference type="InterPro" id="IPR016169">
    <property type="entry name" value="FAD-bd_PCMH_sub2"/>
</dbReference>
<comment type="caution">
    <text evidence="2">The sequence shown here is derived from an EMBL/GenBank/DDBJ whole genome shotgun (WGS) entry which is preliminary data.</text>
</comment>
<dbReference type="GO" id="GO:0071949">
    <property type="term" value="F:FAD binding"/>
    <property type="evidence" value="ECO:0007669"/>
    <property type="project" value="InterPro"/>
</dbReference>
<keyword evidence="3" id="KW-1185">Reference proteome</keyword>
<evidence type="ECO:0000313" key="3">
    <source>
        <dbReference type="Proteomes" id="UP000274822"/>
    </source>
</evidence>
<dbReference type="SUPFAM" id="SSF56176">
    <property type="entry name" value="FAD-binding/transporter-associated domain-like"/>
    <property type="match status" value="1"/>
</dbReference>
<dbReference type="InterPro" id="IPR036318">
    <property type="entry name" value="FAD-bd_PCMH-like_sf"/>
</dbReference>
<name>A0A433QBB0_9FUNG</name>
<dbReference type="Proteomes" id="UP000274822">
    <property type="component" value="Unassembled WGS sequence"/>
</dbReference>
<dbReference type="InterPro" id="IPR010031">
    <property type="entry name" value="FAD_lactone_oxidase-like"/>
</dbReference>
<dbReference type="PANTHER" id="PTHR43762:SF1">
    <property type="entry name" value="D-ARABINONO-1,4-LACTONE OXIDASE"/>
    <property type="match status" value="1"/>
</dbReference>
<reference evidence="2 3" key="1">
    <citation type="journal article" date="2018" name="New Phytol.">
        <title>Phylogenomics of Endogonaceae and evolution of mycorrhizas within Mucoromycota.</title>
        <authorList>
            <person name="Chang Y."/>
            <person name="Desiro A."/>
            <person name="Na H."/>
            <person name="Sandor L."/>
            <person name="Lipzen A."/>
            <person name="Clum A."/>
            <person name="Barry K."/>
            <person name="Grigoriev I.V."/>
            <person name="Martin F.M."/>
            <person name="Stajich J.E."/>
            <person name="Smith M.E."/>
            <person name="Bonito G."/>
            <person name="Spatafora J.W."/>
        </authorList>
    </citation>
    <scope>NUCLEOTIDE SEQUENCE [LARGE SCALE GENOMIC DNA]</scope>
    <source>
        <strain evidence="2 3">AD002</strain>
    </source>
</reference>
<evidence type="ECO:0000313" key="2">
    <source>
        <dbReference type="EMBL" id="RUS27062.1"/>
    </source>
</evidence>
<dbReference type="InterPro" id="IPR006094">
    <property type="entry name" value="Oxid_FAD_bind_N"/>
</dbReference>
<dbReference type="EMBL" id="RBNJ01009125">
    <property type="protein sequence ID" value="RUS27062.1"/>
    <property type="molecule type" value="Genomic_DNA"/>
</dbReference>
<dbReference type="PROSITE" id="PS51387">
    <property type="entry name" value="FAD_PCMH"/>
    <property type="match status" value="1"/>
</dbReference>
<evidence type="ECO:0000259" key="1">
    <source>
        <dbReference type="PROSITE" id="PS51387"/>
    </source>
</evidence>
<feature type="non-terminal residue" evidence="2">
    <location>
        <position position="189"/>
    </location>
</feature>
<sequence>MTELLNKLENLVTGHATQSNVPWHNWAGNQTCTPAKTFYPRSVDELKKIVKQAADEGRGIRCVSEGHSWSSITNTNGYLVNVTQLNKVVVKSDKLGWLVTAGSGATFSQVDETLKTHNPPLTLVSATVLDNVRVGGVVATGSHGAMTKSGTIPEQVVSMTIVAADGQEHEFSDELNPVEMSAARVNLGK</sequence>
<accession>A0A433QBB0</accession>
<dbReference type="Pfam" id="PF01565">
    <property type="entry name" value="FAD_binding_4"/>
    <property type="match status" value="1"/>
</dbReference>
<organism evidence="2 3">
    <name type="scientific">Jimgerdemannia flammicorona</name>
    <dbReference type="NCBI Taxonomy" id="994334"/>
    <lineage>
        <taxon>Eukaryota</taxon>
        <taxon>Fungi</taxon>
        <taxon>Fungi incertae sedis</taxon>
        <taxon>Mucoromycota</taxon>
        <taxon>Mucoromycotina</taxon>
        <taxon>Endogonomycetes</taxon>
        <taxon>Endogonales</taxon>
        <taxon>Endogonaceae</taxon>
        <taxon>Jimgerdemannia</taxon>
    </lineage>
</organism>
<protein>
    <recommendedName>
        <fullName evidence="1">FAD-binding PCMH-type domain-containing protein</fullName>
    </recommendedName>
</protein>
<proteinExistence type="predicted"/>
<dbReference type="InterPro" id="IPR016167">
    <property type="entry name" value="FAD-bd_PCMH_sub1"/>
</dbReference>
<gene>
    <name evidence="2" type="ORF">BC938DRAFT_483761</name>
</gene>
<dbReference type="Gene3D" id="3.30.43.10">
    <property type="entry name" value="Uridine Diphospho-n-acetylenolpyruvylglucosamine Reductase, domain 2"/>
    <property type="match status" value="1"/>
</dbReference>
<dbReference type="Gene3D" id="3.30.465.10">
    <property type="match status" value="1"/>
</dbReference>